<feature type="domain" description="Ferric oxidoreductase" evidence="8">
    <location>
        <begin position="58"/>
        <end position="158"/>
    </location>
</feature>
<comment type="subunit">
    <text evidence="7">Heterodimer of a catalytic subunit (MsrP) and a heme-binding subunit (MsrQ).</text>
</comment>
<dbReference type="EMBL" id="CP047289">
    <property type="protein sequence ID" value="QUS36377.1"/>
    <property type="molecule type" value="Genomic_DNA"/>
</dbReference>
<evidence type="ECO:0000256" key="1">
    <source>
        <dbReference type="ARBA" id="ARBA00004141"/>
    </source>
</evidence>
<keyword evidence="10" id="KW-1185">Reference proteome</keyword>
<evidence type="ECO:0000313" key="10">
    <source>
        <dbReference type="Proteomes" id="UP000679284"/>
    </source>
</evidence>
<keyword evidence="6 7" id="KW-0472">Membrane</keyword>
<dbReference type="PANTHER" id="PTHR36964:SF1">
    <property type="entry name" value="PROTEIN-METHIONINE-SULFOXIDE REDUCTASE HEME-BINDING SUBUNIT MSRQ"/>
    <property type="match status" value="1"/>
</dbReference>
<dbReference type="Pfam" id="PF01794">
    <property type="entry name" value="Ferric_reduct"/>
    <property type="match status" value="1"/>
</dbReference>
<evidence type="ECO:0000256" key="4">
    <source>
        <dbReference type="ARBA" id="ARBA00022989"/>
    </source>
</evidence>
<keyword evidence="7" id="KW-0249">Electron transport</keyword>
<proteinExistence type="inferred from homology"/>
<keyword evidence="4 7" id="KW-1133">Transmembrane helix</keyword>
<dbReference type="AlphaFoldDB" id="A0A8J8MTE8"/>
<comment type="similarity">
    <text evidence="7">Belongs to the MsrQ family.</text>
</comment>
<dbReference type="GO" id="GO:0046872">
    <property type="term" value="F:metal ion binding"/>
    <property type="evidence" value="ECO:0007669"/>
    <property type="project" value="UniProtKB-KW"/>
</dbReference>
<feature type="transmembrane region" description="Helical" evidence="7">
    <location>
        <begin position="116"/>
        <end position="137"/>
    </location>
</feature>
<keyword evidence="7" id="KW-0349">Heme</keyword>
<keyword evidence="5 7" id="KW-0408">Iron</keyword>
<keyword evidence="3 7" id="KW-0812">Transmembrane</keyword>
<dbReference type="GO" id="GO:0030091">
    <property type="term" value="P:protein repair"/>
    <property type="evidence" value="ECO:0007669"/>
    <property type="project" value="UniProtKB-UniRule"/>
</dbReference>
<evidence type="ECO:0000256" key="3">
    <source>
        <dbReference type="ARBA" id="ARBA00022692"/>
    </source>
</evidence>
<dbReference type="NCBIfam" id="NF003833">
    <property type="entry name" value="PRK05419.1-5"/>
    <property type="match status" value="1"/>
</dbReference>
<reference evidence="9" key="1">
    <citation type="submission" date="2020-01" db="EMBL/GenBank/DDBJ databases">
        <authorList>
            <person name="Yang Y."/>
            <person name="Kwon Y.M."/>
        </authorList>
    </citation>
    <scope>NUCLEOTIDE SEQUENCE</scope>
    <source>
        <strain evidence="9">PG104</strain>
    </source>
</reference>
<evidence type="ECO:0000256" key="5">
    <source>
        <dbReference type="ARBA" id="ARBA00023004"/>
    </source>
</evidence>
<keyword evidence="7" id="KW-1003">Cell membrane</keyword>
<evidence type="ECO:0000313" key="9">
    <source>
        <dbReference type="EMBL" id="QUS36377.1"/>
    </source>
</evidence>
<organism evidence="9 10">
    <name type="scientific">Falsirhodobacter algicola</name>
    <dbReference type="NCBI Taxonomy" id="2692330"/>
    <lineage>
        <taxon>Bacteria</taxon>
        <taxon>Pseudomonadati</taxon>
        <taxon>Pseudomonadota</taxon>
        <taxon>Alphaproteobacteria</taxon>
        <taxon>Rhodobacterales</taxon>
        <taxon>Paracoccaceae</taxon>
        <taxon>Falsirhodobacter</taxon>
    </lineage>
</organism>
<evidence type="ECO:0000256" key="2">
    <source>
        <dbReference type="ARBA" id="ARBA00022448"/>
    </source>
</evidence>
<keyword evidence="7" id="KW-0285">Flavoprotein</keyword>
<protein>
    <recommendedName>
        <fullName evidence="7">Protein-methionine-sulfoxide reductase heme-binding subunit MsrQ</fullName>
    </recommendedName>
    <alternativeName>
        <fullName evidence="7">Flavocytochrome MsrQ</fullName>
    </alternativeName>
</protein>
<dbReference type="InterPro" id="IPR022837">
    <property type="entry name" value="MsrQ-like"/>
</dbReference>
<gene>
    <name evidence="7 9" type="primary">msrQ</name>
    <name evidence="9" type="ORF">GR316_08940</name>
</gene>
<name>A0A8J8MTE8_9RHOB</name>
<sequence length="202" mass="22871">MQIVNQALRPVPSWSMYLLGLVPLSWLVLRGVMGQLGVDPVRTVEHDLGLRALQWICFGLAISPLRWLTGINLLKFRRAVGLVAFFYAVLHLSAWLFLDIQLHWGQIWGDILRRPYITLGMLALLMMLPLALTSNTWSIRRLGKRWQKLHRLVYVAGAAAAVHFLLVGKVWVGEALIYVGIVAILLIIRRVHSQRRASPAAK</sequence>
<dbReference type="GO" id="GO:0010181">
    <property type="term" value="F:FMN binding"/>
    <property type="evidence" value="ECO:0007669"/>
    <property type="project" value="UniProtKB-UniRule"/>
</dbReference>
<keyword evidence="7" id="KW-0479">Metal-binding</keyword>
<comment type="caution">
    <text evidence="7">Lacks conserved residue(s) required for the propagation of feature annotation.</text>
</comment>
<dbReference type="PANTHER" id="PTHR36964">
    <property type="entry name" value="PROTEIN-METHIONINE-SULFOXIDE REDUCTASE HEME-BINDING SUBUNIT MSRQ"/>
    <property type="match status" value="1"/>
</dbReference>
<comment type="cofactor">
    <cofactor evidence="7">
        <name>heme b</name>
        <dbReference type="ChEBI" id="CHEBI:60344"/>
    </cofactor>
    <text evidence="7">Binds 1 heme b (iron(II)-protoporphyrin IX) group per subunit.</text>
</comment>
<dbReference type="RefSeq" id="WP_211783599.1">
    <property type="nucleotide sequence ID" value="NZ_CP047289.1"/>
</dbReference>
<dbReference type="Proteomes" id="UP000679284">
    <property type="component" value="Chromosome"/>
</dbReference>
<accession>A0A8J8MTE8</accession>
<feature type="transmembrane region" description="Helical" evidence="7">
    <location>
        <begin position="171"/>
        <end position="188"/>
    </location>
</feature>
<comment type="cofactor">
    <cofactor evidence="7">
        <name>FMN</name>
        <dbReference type="ChEBI" id="CHEBI:58210"/>
    </cofactor>
    <text evidence="7">Binds 1 FMN per subunit.</text>
</comment>
<dbReference type="KEGG" id="fap:GR316_08940"/>
<keyword evidence="2 7" id="KW-0813">Transport</keyword>
<evidence type="ECO:0000256" key="6">
    <source>
        <dbReference type="ARBA" id="ARBA00023136"/>
    </source>
</evidence>
<dbReference type="GO" id="GO:0009055">
    <property type="term" value="F:electron transfer activity"/>
    <property type="evidence" value="ECO:0007669"/>
    <property type="project" value="UniProtKB-UniRule"/>
</dbReference>
<feature type="transmembrane region" description="Helical" evidence="7">
    <location>
        <begin position="80"/>
        <end position="104"/>
    </location>
</feature>
<keyword evidence="7" id="KW-0288">FMN</keyword>
<evidence type="ECO:0000259" key="8">
    <source>
        <dbReference type="Pfam" id="PF01794"/>
    </source>
</evidence>
<dbReference type="HAMAP" id="MF_01207">
    <property type="entry name" value="MsrQ"/>
    <property type="match status" value="1"/>
</dbReference>
<dbReference type="GO" id="GO:0005886">
    <property type="term" value="C:plasma membrane"/>
    <property type="evidence" value="ECO:0007669"/>
    <property type="project" value="UniProtKB-SubCell"/>
</dbReference>
<evidence type="ECO:0000256" key="7">
    <source>
        <dbReference type="HAMAP-Rule" id="MF_01207"/>
    </source>
</evidence>
<comment type="subcellular location">
    <subcellularLocation>
        <location evidence="7">Cell membrane</location>
        <topology evidence="7">Multi-pass membrane protein</topology>
    </subcellularLocation>
    <subcellularLocation>
        <location evidence="1">Membrane</location>
        <topology evidence="1">Multi-pass membrane protein</topology>
    </subcellularLocation>
</comment>
<feature type="transmembrane region" description="Helical" evidence="7">
    <location>
        <begin position="50"/>
        <end position="68"/>
    </location>
</feature>
<dbReference type="GO" id="GO:0016679">
    <property type="term" value="F:oxidoreductase activity, acting on diphenols and related substances as donors"/>
    <property type="evidence" value="ECO:0007669"/>
    <property type="project" value="TreeGrafter"/>
</dbReference>
<comment type="function">
    <text evidence="7">Part of the MsrPQ system that repairs oxidized periplasmic proteins containing methionine sulfoxide residues (Met-O), using respiratory chain electrons. Thus protects these proteins from oxidative-stress damage caused by reactive species of oxygen and chlorine generated by the host defense mechanisms. MsrPQ is essential for the maintenance of envelope integrity under bleach stress, rescuing a wide series of structurally unrelated periplasmic proteins from methionine oxidation. MsrQ provides electrons for reduction to the reductase catalytic subunit MsrP, using the quinone pool of the respiratory chain.</text>
</comment>
<dbReference type="InterPro" id="IPR013130">
    <property type="entry name" value="Fe3_Rdtase_TM_dom"/>
</dbReference>
<dbReference type="GO" id="GO:0020037">
    <property type="term" value="F:heme binding"/>
    <property type="evidence" value="ECO:0007669"/>
    <property type="project" value="UniProtKB-UniRule"/>
</dbReference>
<feature type="transmembrane region" description="Helical" evidence="7">
    <location>
        <begin position="149"/>
        <end position="165"/>
    </location>
</feature>